<organism evidence="1 2">
    <name type="scientific">Fodinicola feengrottensis</name>
    <dbReference type="NCBI Taxonomy" id="435914"/>
    <lineage>
        <taxon>Bacteria</taxon>
        <taxon>Bacillati</taxon>
        <taxon>Actinomycetota</taxon>
        <taxon>Actinomycetes</taxon>
        <taxon>Mycobacteriales</taxon>
        <taxon>Fodinicola</taxon>
    </lineage>
</organism>
<gene>
    <name evidence="1" type="ORF">GCM10009765_06020</name>
</gene>
<proteinExistence type="predicted"/>
<dbReference type="EMBL" id="BAAANY010000002">
    <property type="protein sequence ID" value="GAA1659457.1"/>
    <property type="molecule type" value="Genomic_DNA"/>
</dbReference>
<keyword evidence="2" id="KW-1185">Reference proteome</keyword>
<comment type="caution">
    <text evidence="1">The sequence shown here is derived from an EMBL/GenBank/DDBJ whole genome shotgun (WGS) entry which is preliminary data.</text>
</comment>
<dbReference type="Proteomes" id="UP001500618">
    <property type="component" value="Unassembled WGS sequence"/>
</dbReference>
<name>A0ABP4RSY0_9ACTN</name>
<accession>A0ABP4RSY0</accession>
<dbReference type="RefSeq" id="WP_344306892.1">
    <property type="nucleotide sequence ID" value="NZ_BAAANY010000002.1"/>
</dbReference>
<evidence type="ECO:0000313" key="1">
    <source>
        <dbReference type="EMBL" id="GAA1659457.1"/>
    </source>
</evidence>
<evidence type="ECO:0008006" key="3">
    <source>
        <dbReference type="Google" id="ProtNLM"/>
    </source>
</evidence>
<sequence>MNANDTVIAQGKYIGATSDELAGKDAADKVAAGVSQKALFRRRGEITLYRDRLVLTEWAESGELVLRPADIRSVDVRFTELYGRFIGGLLNAGKPLILQTAAAGEMYLLIDRKEFMETTDDRRWATLLTDWQRSASSTAQ</sequence>
<evidence type="ECO:0000313" key="2">
    <source>
        <dbReference type="Proteomes" id="UP001500618"/>
    </source>
</evidence>
<protein>
    <recommendedName>
        <fullName evidence="3">GRAM domain-containing protein</fullName>
    </recommendedName>
</protein>
<reference evidence="2" key="1">
    <citation type="journal article" date="2019" name="Int. J. Syst. Evol. Microbiol.">
        <title>The Global Catalogue of Microorganisms (GCM) 10K type strain sequencing project: providing services to taxonomists for standard genome sequencing and annotation.</title>
        <authorList>
            <consortium name="The Broad Institute Genomics Platform"/>
            <consortium name="The Broad Institute Genome Sequencing Center for Infectious Disease"/>
            <person name="Wu L."/>
            <person name="Ma J."/>
        </authorList>
    </citation>
    <scope>NUCLEOTIDE SEQUENCE [LARGE SCALE GENOMIC DNA]</scope>
    <source>
        <strain evidence="2">JCM 14718</strain>
    </source>
</reference>